<feature type="domain" description="SGNH hydrolase-type esterase" evidence="1">
    <location>
        <begin position="8"/>
        <end position="183"/>
    </location>
</feature>
<gene>
    <name evidence="2" type="ORF">BOX37_10920</name>
</gene>
<dbReference type="InterPro" id="IPR036514">
    <property type="entry name" value="SGNH_hydro_sf"/>
</dbReference>
<dbReference type="AlphaFoldDB" id="A0A1J0VQS7"/>
<dbReference type="OrthoDB" id="3465773at2"/>
<evidence type="ECO:0000313" key="3">
    <source>
        <dbReference type="Proteomes" id="UP000183810"/>
    </source>
</evidence>
<keyword evidence="3" id="KW-1185">Reference proteome</keyword>
<evidence type="ECO:0000259" key="1">
    <source>
        <dbReference type="Pfam" id="PF13472"/>
    </source>
</evidence>
<dbReference type="RefSeq" id="WP_071927561.1">
    <property type="nucleotide sequence ID" value="NZ_CP018082.1"/>
</dbReference>
<proteinExistence type="predicted"/>
<dbReference type="KEGG" id="nsl:BOX37_10920"/>
<dbReference type="Gene3D" id="3.40.50.1110">
    <property type="entry name" value="SGNH hydrolase"/>
    <property type="match status" value="1"/>
</dbReference>
<dbReference type="InterPro" id="IPR013830">
    <property type="entry name" value="SGNH_hydro"/>
</dbReference>
<sequence>MPDFDLIVVGDSFAEGRGGAVRADGSFAGFVAEVINILGISGPIRNLGSYGATTHDVVDRQLPAVSGDSSPLVGVIVGGNDLVTDYDPDRFRRNLRAIHTALARPDRLVFTTNWPNIPDRLPGLPDVFRAVLRSRFAEANDYLDELVDEFALVRLDLAHAPITADPVMWCPDGMHPSPAGHQVIGQAMADLIDEVRIMRVARLR</sequence>
<dbReference type="Proteomes" id="UP000183810">
    <property type="component" value="Chromosome"/>
</dbReference>
<evidence type="ECO:0000313" key="2">
    <source>
        <dbReference type="EMBL" id="APE34381.1"/>
    </source>
</evidence>
<reference evidence="2" key="1">
    <citation type="submission" date="2016-11" db="EMBL/GenBank/DDBJ databases">
        <authorList>
            <person name="Jaros S."/>
            <person name="Januszkiewicz K."/>
            <person name="Wedrychowicz H."/>
        </authorList>
    </citation>
    <scope>NUCLEOTIDE SEQUENCE [LARGE SCALE GENOMIC DNA]</scope>
    <source>
        <strain evidence="2">Y48</strain>
    </source>
</reference>
<protein>
    <recommendedName>
        <fullName evidence="1">SGNH hydrolase-type esterase domain-containing protein</fullName>
    </recommendedName>
</protein>
<dbReference type="Pfam" id="PF13472">
    <property type="entry name" value="Lipase_GDSL_2"/>
    <property type="match status" value="1"/>
</dbReference>
<dbReference type="EMBL" id="CP018082">
    <property type="protein sequence ID" value="APE34381.1"/>
    <property type="molecule type" value="Genomic_DNA"/>
</dbReference>
<name>A0A1J0VQS7_9NOCA</name>
<accession>A0A1J0VQS7</accession>
<dbReference type="SUPFAM" id="SSF52266">
    <property type="entry name" value="SGNH hydrolase"/>
    <property type="match status" value="1"/>
</dbReference>
<organism evidence="2 3">
    <name type="scientific">Nocardia mangyaensis</name>
    <dbReference type="NCBI Taxonomy" id="2213200"/>
    <lineage>
        <taxon>Bacteria</taxon>
        <taxon>Bacillati</taxon>
        <taxon>Actinomycetota</taxon>
        <taxon>Actinomycetes</taxon>
        <taxon>Mycobacteriales</taxon>
        <taxon>Nocardiaceae</taxon>
        <taxon>Nocardia</taxon>
    </lineage>
</organism>